<reference evidence="15" key="1">
    <citation type="submission" date="2023-01" db="EMBL/GenBank/DDBJ databases">
        <title>Genome assembly of the deep-sea coral Lophelia pertusa.</title>
        <authorList>
            <person name="Herrera S."/>
            <person name="Cordes E."/>
        </authorList>
    </citation>
    <scope>NUCLEOTIDE SEQUENCE</scope>
    <source>
        <strain evidence="15">USNM1676648</strain>
        <tissue evidence="15">Polyp</tissue>
    </source>
</reference>
<dbReference type="GO" id="GO:0006891">
    <property type="term" value="P:intra-Golgi vesicle-mediated transport"/>
    <property type="evidence" value="ECO:0007669"/>
    <property type="project" value="UniProtKB-UniRule"/>
</dbReference>
<dbReference type="Proteomes" id="UP001163046">
    <property type="component" value="Unassembled WGS sequence"/>
</dbReference>
<evidence type="ECO:0000256" key="6">
    <source>
        <dbReference type="ARBA" id="ARBA00022448"/>
    </source>
</evidence>
<evidence type="ECO:0000256" key="1">
    <source>
        <dbReference type="ARBA" id="ARBA00003627"/>
    </source>
</evidence>
<dbReference type="OrthoDB" id="272987at2759"/>
<sequence length="220" mass="25202">MVEALKALSTFFVDNSLRSRRNLRGDIEKRSLAINESFESAFREVKQSTRDQTSDLISKTTKLQGESQRIQMKETVADAFISRFQLKPDEAQALKGTRNGPISETFFEALGRVKEIHNDCKLLLRTKQQTAGLQIMEAMALHLESSYEKLYRWSQVKTGCKNWTHKSGRTKVDAQKWTHKSGRTKVDAPKWTHQSGRTKWTHKSGTHKSGCTKVDAQKWT</sequence>
<evidence type="ECO:0000259" key="14">
    <source>
        <dbReference type="Pfam" id="PF20653"/>
    </source>
</evidence>
<evidence type="ECO:0000256" key="12">
    <source>
        <dbReference type="SAM" id="MobiDB-lite"/>
    </source>
</evidence>
<gene>
    <name evidence="15" type="primary">COG6_2</name>
    <name evidence="15" type="ORF">OS493_022875</name>
</gene>
<keyword evidence="6 11" id="KW-0813">Transport</keyword>
<dbReference type="EMBL" id="MU825889">
    <property type="protein sequence ID" value="KAJ7384244.1"/>
    <property type="molecule type" value="Genomic_DNA"/>
</dbReference>
<comment type="similarity">
    <text evidence="3 11">Belongs to the COG6 family.</text>
</comment>
<protein>
    <recommendedName>
        <fullName evidence="5 11">Conserved oligomeric Golgi complex subunit 6</fullName>
        <shortName evidence="11">COG complex subunit 6</shortName>
    </recommendedName>
    <alternativeName>
        <fullName evidence="10 11">Component of oligomeric Golgi complex 6</fullName>
    </alternativeName>
</protein>
<dbReference type="Pfam" id="PF06419">
    <property type="entry name" value="COG6_N"/>
    <property type="match status" value="1"/>
</dbReference>
<evidence type="ECO:0000256" key="3">
    <source>
        <dbReference type="ARBA" id="ARBA00011023"/>
    </source>
</evidence>
<dbReference type="GO" id="GO:0015031">
    <property type="term" value="P:protein transport"/>
    <property type="evidence" value="ECO:0007669"/>
    <property type="project" value="UniProtKB-KW"/>
</dbReference>
<keyword evidence="7 11" id="KW-0653">Protein transport</keyword>
<evidence type="ECO:0000256" key="10">
    <source>
        <dbReference type="ARBA" id="ARBA00031348"/>
    </source>
</evidence>
<dbReference type="SMART" id="SM01087">
    <property type="entry name" value="COG6"/>
    <property type="match status" value="1"/>
</dbReference>
<accession>A0A9W9ZNK3</accession>
<name>A0A9W9ZNK3_9CNID</name>
<dbReference type="PANTHER" id="PTHR21506">
    <property type="entry name" value="COMPONENT OF OLIGOMERIC GOLGI COMPLEX 6"/>
    <property type="match status" value="1"/>
</dbReference>
<evidence type="ECO:0000313" key="16">
    <source>
        <dbReference type="Proteomes" id="UP001163046"/>
    </source>
</evidence>
<feature type="domain" description="Conserved Oligomeric Golgi complex subunit 6 C-terminal" evidence="14">
    <location>
        <begin position="129"/>
        <end position="157"/>
    </location>
</feature>
<organism evidence="15 16">
    <name type="scientific">Desmophyllum pertusum</name>
    <dbReference type="NCBI Taxonomy" id="174260"/>
    <lineage>
        <taxon>Eukaryota</taxon>
        <taxon>Metazoa</taxon>
        <taxon>Cnidaria</taxon>
        <taxon>Anthozoa</taxon>
        <taxon>Hexacorallia</taxon>
        <taxon>Scleractinia</taxon>
        <taxon>Caryophylliina</taxon>
        <taxon>Caryophylliidae</taxon>
        <taxon>Desmophyllum</taxon>
    </lineage>
</organism>
<feature type="domain" description="Conserved oligomeric complex COG6 N-terminal" evidence="13">
    <location>
        <begin position="48"/>
        <end position="96"/>
    </location>
</feature>
<evidence type="ECO:0000256" key="7">
    <source>
        <dbReference type="ARBA" id="ARBA00022927"/>
    </source>
</evidence>
<evidence type="ECO:0000256" key="4">
    <source>
        <dbReference type="ARBA" id="ARBA00011166"/>
    </source>
</evidence>
<comment type="subunit">
    <text evidence="4">Component of the conserved oligomeric Golgi complex which is composed of eight different subunits and is required for normal Golgi morphology and localization.</text>
</comment>
<dbReference type="GO" id="GO:0017119">
    <property type="term" value="C:Golgi transport complex"/>
    <property type="evidence" value="ECO:0007669"/>
    <property type="project" value="UniProtKB-UniRule"/>
</dbReference>
<feature type="region of interest" description="Disordered" evidence="12">
    <location>
        <begin position="180"/>
        <end position="220"/>
    </location>
</feature>
<evidence type="ECO:0000256" key="8">
    <source>
        <dbReference type="ARBA" id="ARBA00023034"/>
    </source>
</evidence>
<comment type="function">
    <text evidence="1 11">Required for normal Golgi function.</text>
</comment>
<keyword evidence="8 11" id="KW-0333">Golgi apparatus</keyword>
<evidence type="ECO:0000259" key="13">
    <source>
        <dbReference type="Pfam" id="PF06419"/>
    </source>
</evidence>
<keyword evidence="9 11" id="KW-0472">Membrane</keyword>
<dbReference type="PANTHER" id="PTHR21506:SF0">
    <property type="entry name" value="CONSERVED OLIGOMERIC GOLGI COMPLEX SUBUNIT 6"/>
    <property type="match status" value="1"/>
</dbReference>
<dbReference type="InterPro" id="IPR010490">
    <property type="entry name" value="COG6"/>
</dbReference>
<evidence type="ECO:0000256" key="2">
    <source>
        <dbReference type="ARBA" id="ARBA00004395"/>
    </source>
</evidence>
<evidence type="ECO:0000256" key="9">
    <source>
        <dbReference type="ARBA" id="ARBA00023136"/>
    </source>
</evidence>
<comment type="caution">
    <text evidence="15">The sequence shown here is derived from an EMBL/GenBank/DDBJ whole genome shotgun (WGS) entry which is preliminary data.</text>
</comment>
<evidence type="ECO:0000313" key="15">
    <source>
        <dbReference type="EMBL" id="KAJ7384244.1"/>
    </source>
</evidence>
<dbReference type="Pfam" id="PF20653">
    <property type="entry name" value="COG6_C"/>
    <property type="match status" value="1"/>
</dbReference>
<proteinExistence type="inferred from homology"/>
<evidence type="ECO:0000256" key="11">
    <source>
        <dbReference type="RuleBase" id="RU365075"/>
    </source>
</evidence>
<dbReference type="InterPro" id="IPR048369">
    <property type="entry name" value="COG6_C"/>
</dbReference>
<dbReference type="GO" id="GO:0000139">
    <property type="term" value="C:Golgi membrane"/>
    <property type="evidence" value="ECO:0007669"/>
    <property type="project" value="UniProtKB-SubCell"/>
</dbReference>
<evidence type="ECO:0000256" key="5">
    <source>
        <dbReference type="ARBA" id="ARBA00020973"/>
    </source>
</evidence>
<dbReference type="InterPro" id="IPR048368">
    <property type="entry name" value="COG6_N"/>
</dbReference>
<keyword evidence="16" id="KW-1185">Reference proteome</keyword>
<dbReference type="AlphaFoldDB" id="A0A9W9ZNK3"/>
<comment type="subcellular location">
    <subcellularLocation>
        <location evidence="2 11">Golgi apparatus membrane</location>
        <topology evidence="2 11">Peripheral membrane protein</topology>
    </subcellularLocation>
</comment>